<organism evidence="3 4">
    <name type="scientific">Cephus cinctus</name>
    <name type="common">Wheat stem sawfly</name>
    <dbReference type="NCBI Taxonomy" id="211228"/>
    <lineage>
        <taxon>Eukaryota</taxon>
        <taxon>Metazoa</taxon>
        <taxon>Ecdysozoa</taxon>
        <taxon>Arthropoda</taxon>
        <taxon>Hexapoda</taxon>
        <taxon>Insecta</taxon>
        <taxon>Pterygota</taxon>
        <taxon>Neoptera</taxon>
        <taxon>Endopterygota</taxon>
        <taxon>Hymenoptera</taxon>
        <taxon>Cephoidea</taxon>
        <taxon>Cephidae</taxon>
        <taxon>Cephus</taxon>
    </lineage>
</organism>
<evidence type="ECO:0000313" key="4">
    <source>
        <dbReference type="RefSeq" id="XP_015589427.1"/>
    </source>
</evidence>
<gene>
    <name evidence="4" type="primary">LOC107265016</name>
</gene>
<keyword evidence="2" id="KW-1133">Transmembrane helix</keyword>
<keyword evidence="2" id="KW-0812">Transmembrane</keyword>
<name>A0AAJ7FFL7_CEPCN</name>
<evidence type="ECO:0000256" key="1">
    <source>
        <dbReference type="SAM" id="MobiDB-lite"/>
    </source>
</evidence>
<dbReference type="Proteomes" id="UP000694920">
    <property type="component" value="Unplaced"/>
</dbReference>
<protein>
    <submittedName>
        <fullName evidence="4">Uncharacterized protein LOC107265016</fullName>
    </submittedName>
</protein>
<evidence type="ECO:0000256" key="2">
    <source>
        <dbReference type="SAM" id="Phobius"/>
    </source>
</evidence>
<accession>A0AAJ7FFL7</accession>
<evidence type="ECO:0000313" key="3">
    <source>
        <dbReference type="Proteomes" id="UP000694920"/>
    </source>
</evidence>
<feature type="transmembrane region" description="Helical" evidence="2">
    <location>
        <begin position="129"/>
        <end position="146"/>
    </location>
</feature>
<dbReference type="GeneID" id="107265016"/>
<feature type="region of interest" description="Disordered" evidence="1">
    <location>
        <begin position="1"/>
        <end position="25"/>
    </location>
</feature>
<reference evidence="4" key="1">
    <citation type="submission" date="2025-08" db="UniProtKB">
        <authorList>
            <consortium name="RefSeq"/>
        </authorList>
    </citation>
    <scope>IDENTIFICATION</scope>
</reference>
<dbReference type="SUPFAM" id="SSF55961">
    <property type="entry name" value="Bet v1-like"/>
    <property type="match status" value="1"/>
</dbReference>
<dbReference type="CDD" id="cd07812">
    <property type="entry name" value="SRPBCC"/>
    <property type="match status" value="1"/>
</dbReference>
<sequence length="311" mass="36162">MRRIRLRSVVTHPSSSGPSTKGAFGAREEGIGEGIGFHYHHYYQHQHYQHPQNHLNENGVELRWRKLYYQLRAGEVVHKHSKSFVETKSGSGPQRSSNNKSVFFTASAAVLNCSVLDMGLNPMKWKTRTLAYVSLGLFVFYLVAIYRKEHHVSFEMTIKNTQAEDVWEFVADFSNMKKLNPTIEDFDIIADTGNYDHWKYSARYTERLSHFPIIKNTAHGHFVVRPDEKGFLISSEHRTCFFYGICCLNSVSEFKFIDEGRDTKCTETVQYQCPILYSTLCYKEVMYQREEIMKNLKSHFALTNVHNESDK</sequence>
<keyword evidence="2" id="KW-0472">Membrane</keyword>
<dbReference type="KEGG" id="ccin:107265016"/>
<proteinExistence type="predicted"/>
<dbReference type="AlphaFoldDB" id="A0AAJ7FFL7"/>
<dbReference type="RefSeq" id="XP_015589427.1">
    <property type="nucleotide sequence ID" value="XM_015733941.2"/>
</dbReference>
<keyword evidence="3" id="KW-1185">Reference proteome</keyword>